<reference evidence="13" key="1">
    <citation type="journal article" date="2016" name="Ticks Tick Borne Dis.">
        <title>De novo assembly and annotation of the salivary gland transcriptome of Rhipicephalus appendiculatus male and female ticks during blood feeding.</title>
        <authorList>
            <person name="de Castro M.H."/>
            <person name="de Klerk D."/>
            <person name="Pienaar R."/>
            <person name="Latif A.A."/>
            <person name="Rees D.J."/>
            <person name="Mans B.J."/>
        </authorList>
    </citation>
    <scope>NUCLEOTIDE SEQUENCE</scope>
    <source>
        <tissue evidence="13">Salivary glands</tissue>
    </source>
</reference>
<evidence type="ECO:0000256" key="6">
    <source>
        <dbReference type="ARBA" id="ARBA00022884"/>
    </source>
</evidence>
<keyword evidence="4" id="KW-0747">Spliceosome</keyword>
<dbReference type="GO" id="GO:0005730">
    <property type="term" value="C:nucleolus"/>
    <property type="evidence" value="ECO:0007669"/>
    <property type="project" value="TreeGrafter"/>
</dbReference>
<evidence type="ECO:0000313" key="13">
    <source>
        <dbReference type="EMBL" id="JAP86722.1"/>
    </source>
</evidence>
<dbReference type="InterPro" id="IPR012677">
    <property type="entry name" value="Nucleotide-bd_a/b_plait_sf"/>
</dbReference>
<evidence type="ECO:0000256" key="5">
    <source>
        <dbReference type="ARBA" id="ARBA00022737"/>
    </source>
</evidence>
<sequence>MAAGPIAERNQDATIYVGGLDEKVSDTILWELFVQAGPVVNVHMPKDRVTGHHQGYGFVEFLGEEDADYAIKIMNMIKLYGKPIRVNKASAHQKNLDVGANIFIGNLDPEVDEKLLYDTFSAFGVILQTPKIMRDPDTGNSKGYAFINFASFEASDAAIEAMNGQYLCNRAITISYAFKKDSKGERHGSAAERLLAAQNPLAHSDRPHQLFADAPPVGGLPPPPPVVGLAPPPPVALGAMPPPPGGLPMPPLPTLPPPPPMPGGMPPMPPPFRPMPPFPPGGLPPPPPPSMGMPPPPPPMHQPPFGMMPPPPGAPPPPDRMPPPPPSQMGPPGMPPPFPPPPGMRPPPPPPPQFGQRPPPPPPPGFGMPPPPGARPPWPPGPPGAPPPPPPPPPTSHSGPMPPPPPPMPSGPPPPPPPPTSS</sequence>
<dbReference type="PROSITE" id="PS50102">
    <property type="entry name" value="RRM"/>
    <property type="match status" value="2"/>
</dbReference>
<keyword evidence="6 10" id="KW-0694">RNA-binding</keyword>
<dbReference type="FunFam" id="3.30.70.330:FF:000059">
    <property type="entry name" value="splicing factor 3B subunit 4"/>
    <property type="match status" value="1"/>
</dbReference>
<evidence type="ECO:0000256" key="1">
    <source>
        <dbReference type="ARBA" id="ARBA00004123"/>
    </source>
</evidence>
<dbReference type="GO" id="GO:0008380">
    <property type="term" value="P:RNA splicing"/>
    <property type="evidence" value="ECO:0007669"/>
    <property type="project" value="UniProtKB-KW"/>
</dbReference>
<comment type="subcellular location">
    <subcellularLocation>
        <location evidence="1">Nucleus</location>
    </subcellularLocation>
</comment>
<protein>
    <recommendedName>
        <fullName evidence="9">Splicing factor 3B subunit 4</fullName>
    </recommendedName>
</protein>
<evidence type="ECO:0000256" key="11">
    <source>
        <dbReference type="SAM" id="MobiDB-lite"/>
    </source>
</evidence>
<dbReference type="GO" id="GO:0006397">
    <property type="term" value="P:mRNA processing"/>
    <property type="evidence" value="ECO:0007669"/>
    <property type="project" value="UniProtKB-KW"/>
</dbReference>
<dbReference type="InterPro" id="IPR052084">
    <property type="entry name" value="SF3B4_spliceosome_assoc"/>
</dbReference>
<evidence type="ECO:0000256" key="7">
    <source>
        <dbReference type="ARBA" id="ARBA00023187"/>
    </source>
</evidence>
<proteinExistence type="inferred from homology"/>
<evidence type="ECO:0000256" key="10">
    <source>
        <dbReference type="PROSITE-ProRule" id="PRU00176"/>
    </source>
</evidence>
<feature type="region of interest" description="Disordered" evidence="11">
    <location>
        <begin position="238"/>
        <end position="422"/>
    </location>
</feature>
<dbReference type="FunFam" id="3.30.70.330:FF:000141">
    <property type="entry name" value="Splicing factor 3b subunit 4"/>
    <property type="match status" value="1"/>
</dbReference>
<evidence type="ECO:0000256" key="3">
    <source>
        <dbReference type="ARBA" id="ARBA00022664"/>
    </source>
</evidence>
<dbReference type="GO" id="GO:0005686">
    <property type="term" value="C:U2 snRNP"/>
    <property type="evidence" value="ECO:0007669"/>
    <property type="project" value="TreeGrafter"/>
</dbReference>
<evidence type="ECO:0000256" key="8">
    <source>
        <dbReference type="ARBA" id="ARBA00023242"/>
    </source>
</evidence>
<dbReference type="SUPFAM" id="SSF54928">
    <property type="entry name" value="RNA-binding domain, RBD"/>
    <property type="match status" value="1"/>
</dbReference>
<dbReference type="GO" id="GO:0071011">
    <property type="term" value="C:precatalytic spliceosome"/>
    <property type="evidence" value="ECO:0007669"/>
    <property type="project" value="TreeGrafter"/>
</dbReference>
<dbReference type="InterPro" id="IPR000504">
    <property type="entry name" value="RRM_dom"/>
</dbReference>
<dbReference type="CDD" id="cd12335">
    <property type="entry name" value="RRM2_SF3B4"/>
    <property type="match status" value="1"/>
</dbReference>
<dbReference type="GO" id="GO:0003723">
    <property type="term" value="F:RNA binding"/>
    <property type="evidence" value="ECO:0007669"/>
    <property type="project" value="UniProtKB-UniRule"/>
</dbReference>
<accession>A0A131Z7B7</accession>
<evidence type="ECO:0000256" key="2">
    <source>
        <dbReference type="ARBA" id="ARBA00008363"/>
    </source>
</evidence>
<dbReference type="InterPro" id="IPR034159">
    <property type="entry name" value="SF3B4_RRM2"/>
</dbReference>
<name>A0A131Z7B7_RHIAP</name>
<feature type="domain" description="RRM" evidence="12">
    <location>
        <begin position="13"/>
        <end position="91"/>
    </location>
</feature>
<keyword evidence="8" id="KW-0539">Nucleus</keyword>
<dbReference type="AlphaFoldDB" id="A0A131Z7B7"/>
<dbReference type="PANTHER" id="PTHR48030">
    <property type="entry name" value="SPLICING FACTOR 3B SUBUNIT 4"/>
    <property type="match status" value="1"/>
</dbReference>
<evidence type="ECO:0000256" key="9">
    <source>
        <dbReference type="ARBA" id="ARBA00070533"/>
    </source>
</evidence>
<keyword evidence="7" id="KW-0508">mRNA splicing</keyword>
<keyword evidence="5" id="KW-0677">Repeat</keyword>
<dbReference type="Gene3D" id="3.30.70.330">
    <property type="match status" value="2"/>
</dbReference>
<evidence type="ECO:0000256" key="4">
    <source>
        <dbReference type="ARBA" id="ARBA00022728"/>
    </source>
</evidence>
<dbReference type="SMART" id="SM00360">
    <property type="entry name" value="RRM"/>
    <property type="match status" value="2"/>
</dbReference>
<organism evidence="13">
    <name type="scientific">Rhipicephalus appendiculatus</name>
    <name type="common">Brown ear tick</name>
    <dbReference type="NCBI Taxonomy" id="34631"/>
    <lineage>
        <taxon>Eukaryota</taxon>
        <taxon>Metazoa</taxon>
        <taxon>Ecdysozoa</taxon>
        <taxon>Arthropoda</taxon>
        <taxon>Chelicerata</taxon>
        <taxon>Arachnida</taxon>
        <taxon>Acari</taxon>
        <taxon>Parasitiformes</taxon>
        <taxon>Ixodida</taxon>
        <taxon>Ixodoidea</taxon>
        <taxon>Ixodidae</taxon>
        <taxon>Rhipicephalinae</taxon>
        <taxon>Rhipicephalus</taxon>
        <taxon>Rhipicephalus</taxon>
    </lineage>
</organism>
<comment type="similarity">
    <text evidence="2">Belongs to the SF3B4 family.</text>
</comment>
<feature type="domain" description="RRM" evidence="12">
    <location>
        <begin position="100"/>
        <end position="179"/>
    </location>
</feature>
<dbReference type="GO" id="GO:0048026">
    <property type="term" value="P:positive regulation of mRNA splicing, via spliceosome"/>
    <property type="evidence" value="ECO:0007669"/>
    <property type="project" value="TreeGrafter"/>
</dbReference>
<dbReference type="PANTHER" id="PTHR48030:SF3">
    <property type="entry name" value="SPLICING FACTOR 3B SUBUNIT 4"/>
    <property type="match status" value="1"/>
</dbReference>
<dbReference type="Pfam" id="PF00076">
    <property type="entry name" value="RRM_1"/>
    <property type="match status" value="2"/>
</dbReference>
<keyword evidence="3" id="KW-0507">mRNA processing</keyword>
<dbReference type="EMBL" id="GEDV01001835">
    <property type="protein sequence ID" value="JAP86722.1"/>
    <property type="molecule type" value="Transcribed_RNA"/>
</dbReference>
<dbReference type="InterPro" id="IPR034158">
    <property type="entry name" value="SF3B4_RRM1"/>
</dbReference>
<evidence type="ECO:0000259" key="12">
    <source>
        <dbReference type="PROSITE" id="PS50102"/>
    </source>
</evidence>
<dbReference type="InterPro" id="IPR035979">
    <property type="entry name" value="RBD_domain_sf"/>
</dbReference>
<dbReference type="CDD" id="cd12334">
    <property type="entry name" value="RRM1_SF3B4"/>
    <property type="match status" value="1"/>
</dbReference>